<dbReference type="PANTHER" id="PTHR45934">
    <property type="entry name" value="FAD/NAD(P)-BINDING OXIDOREDUCTASE FAMILY PROTEIN"/>
    <property type="match status" value="1"/>
</dbReference>
<keyword evidence="1" id="KW-0560">Oxidoreductase</keyword>
<organism evidence="5 6">
    <name type="scientific">Colocasia esculenta</name>
    <name type="common">Wild taro</name>
    <name type="synonym">Arum esculentum</name>
    <dbReference type="NCBI Taxonomy" id="4460"/>
    <lineage>
        <taxon>Eukaryota</taxon>
        <taxon>Viridiplantae</taxon>
        <taxon>Streptophyta</taxon>
        <taxon>Embryophyta</taxon>
        <taxon>Tracheophyta</taxon>
        <taxon>Spermatophyta</taxon>
        <taxon>Magnoliopsida</taxon>
        <taxon>Liliopsida</taxon>
        <taxon>Araceae</taxon>
        <taxon>Aroideae</taxon>
        <taxon>Colocasieae</taxon>
        <taxon>Colocasia</taxon>
    </lineage>
</organism>
<gene>
    <name evidence="5" type="ORF">Taro_056217</name>
</gene>
<evidence type="ECO:0000256" key="2">
    <source>
        <dbReference type="ARBA" id="ARBA00023033"/>
    </source>
</evidence>
<name>A0A843XTC2_COLES</name>
<dbReference type="OrthoDB" id="759125at2759"/>
<dbReference type="InterPro" id="IPR044560">
    <property type="entry name" value="MOase"/>
</dbReference>
<evidence type="ECO:0000256" key="1">
    <source>
        <dbReference type="ARBA" id="ARBA00023002"/>
    </source>
</evidence>
<dbReference type="InterPro" id="IPR002938">
    <property type="entry name" value="FAD-bd"/>
</dbReference>
<evidence type="ECO:0000313" key="6">
    <source>
        <dbReference type="Proteomes" id="UP000652761"/>
    </source>
</evidence>
<dbReference type="PANTHER" id="PTHR45934:SF2">
    <property type="entry name" value="MONOOXYGENASE 1"/>
    <property type="match status" value="1"/>
</dbReference>
<dbReference type="Gene3D" id="3.50.50.60">
    <property type="entry name" value="FAD/NAD(P)-binding domain"/>
    <property type="match status" value="1"/>
</dbReference>
<evidence type="ECO:0000313" key="5">
    <source>
        <dbReference type="EMBL" id="MQM23154.1"/>
    </source>
</evidence>
<comment type="similarity">
    <text evidence="3">Belongs to the 3-hydroxybenzoate 6-hydroxylase family.</text>
</comment>
<dbReference type="GO" id="GO:0071949">
    <property type="term" value="F:FAD binding"/>
    <property type="evidence" value="ECO:0007669"/>
    <property type="project" value="InterPro"/>
</dbReference>
<comment type="caution">
    <text evidence="5">The sequence shown here is derived from an EMBL/GenBank/DDBJ whole genome shotgun (WGS) entry which is preliminary data.</text>
</comment>
<reference evidence="5" key="1">
    <citation type="submission" date="2017-07" db="EMBL/GenBank/DDBJ databases">
        <title>Taro Niue Genome Assembly and Annotation.</title>
        <authorList>
            <person name="Atibalentja N."/>
            <person name="Keating K."/>
            <person name="Fields C.J."/>
        </authorList>
    </citation>
    <scope>NUCLEOTIDE SEQUENCE</scope>
    <source>
        <strain evidence="5">Niue_2</strain>
        <tissue evidence="5">Leaf</tissue>
    </source>
</reference>
<sequence>MMGNSDDPGIVIVGGGICGLATALALRRKGLNSIVLEGSSSLRATGGGIGIFSNGWRVFDELGIGTELRRKATLLSMMRDRILSTGAQRETVCGKDEVRCLKRSDLMEALANGLPHGSIRFGCQVVAIAEDSMTSLPIVYLHDGSIINAKVLIGCDGVNSVVAKSLGMKKPTPSNLWTIRGFTNYPDGHSYGSVFTRLVGGNVTFGLLPIDDNLMHWFISFQLRSDDAKIEDSERLRDWAMELLEGFPADACLMVKDSDLSSLSLTHIRYRAPWDLLFSNTCRGTTAVAGDAMHVMGPFIGQGGSCGLEDTIVLARNLSVALNEAPETELSDDLLRNRVSAALDNYVKERKLRVLRLSTQTYLVGLMIYNPSNIIKFLVFRLLVAFFGGMSFDHARNTANRATGDDLEHLSLRTGEGSRAIDPLQ</sequence>
<dbReference type="PRINTS" id="PR00420">
    <property type="entry name" value="RNGMNOXGNASE"/>
</dbReference>
<accession>A0A843XTC2</accession>
<dbReference type="AlphaFoldDB" id="A0A843XTC2"/>
<dbReference type="Proteomes" id="UP000652761">
    <property type="component" value="Unassembled WGS sequence"/>
</dbReference>
<dbReference type="SUPFAM" id="SSF51905">
    <property type="entry name" value="FAD/NAD(P)-binding domain"/>
    <property type="match status" value="1"/>
</dbReference>
<dbReference type="EMBL" id="NMUH01015233">
    <property type="protein sequence ID" value="MQM23154.1"/>
    <property type="molecule type" value="Genomic_DNA"/>
</dbReference>
<keyword evidence="2" id="KW-0503">Monooxygenase</keyword>
<proteinExistence type="inferred from homology"/>
<keyword evidence="6" id="KW-1185">Reference proteome</keyword>
<evidence type="ECO:0000259" key="4">
    <source>
        <dbReference type="Pfam" id="PF01494"/>
    </source>
</evidence>
<dbReference type="GO" id="GO:0004497">
    <property type="term" value="F:monooxygenase activity"/>
    <property type="evidence" value="ECO:0007669"/>
    <property type="project" value="UniProtKB-KW"/>
</dbReference>
<dbReference type="Pfam" id="PF01494">
    <property type="entry name" value="FAD_binding_3"/>
    <property type="match status" value="1"/>
</dbReference>
<dbReference type="InterPro" id="IPR036188">
    <property type="entry name" value="FAD/NAD-bd_sf"/>
</dbReference>
<feature type="domain" description="FAD-binding" evidence="4">
    <location>
        <begin position="10"/>
        <end position="330"/>
    </location>
</feature>
<evidence type="ECO:0000256" key="3">
    <source>
        <dbReference type="ARBA" id="ARBA00024018"/>
    </source>
</evidence>
<protein>
    <recommendedName>
        <fullName evidence="4">FAD-binding domain-containing protein</fullName>
    </recommendedName>
</protein>